<evidence type="ECO:0000256" key="1">
    <source>
        <dbReference type="ARBA" id="ARBA00004141"/>
    </source>
</evidence>
<organism evidence="6 7">
    <name type="scientific">Saxophila tyrrhenica</name>
    <dbReference type="NCBI Taxonomy" id="1690608"/>
    <lineage>
        <taxon>Eukaryota</taxon>
        <taxon>Fungi</taxon>
        <taxon>Dikarya</taxon>
        <taxon>Ascomycota</taxon>
        <taxon>Pezizomycotina</taxon>
        <taxon>Dothideomycetes</taxon>
        <taxon>Dothideomycetidae</taxon>
        <taxon>Mycosphaerellales</taxon>
        <taxon>Extremaceae</taxon>
        <taxon>Saxophila</taxon>
    </lineage>
</organism>
<keyword evidence="2 5" id="KW-0812">Transmembrane</keyword>
<feature type="transmembrane region" description="Helical" evidence="5">
    <location>
        <begin position="97"/>
        <end position="117"/>
    </location>
</feature>
<protein>
    <submittedName>
        <fullName evidence="6">Phospholipid-translocating ATPase rsb1</fullName>
    </submittedName>
</protein>
<evidence type="ECO:0000256" key="2">
    <source>
        <dbReference type="ARBA" id="ARBA00022692"/>
    </source>
</evidence>
<keyword evidence="7" id="KW-1185">Reference proteome</keyword>
<dbReference type="GeneID" id="89928283"/>
<feature type="transmembrane region" description="Helical" evidence="5">
    <location>
        <begin position="175"/>
        <end position="199"/>
    </location>
</feature>
<dbReference type="InterPro" id="IPR007568">
    <property type="entry name" value="RTA1"/>
</dbReference>
<dbReference type="PANTHER" id="PTHR31465">
    <property type="entry name" value="PROTEIN RTA1-RELATED"/>
    <property type="match status" value="1"/>
</dbReference>
<dbReference type="GO" id="GO:0005886">
    <property type="term" value="C:plasma membrane"/>
    <property type="evidence" value="ECO:0007669"/>
    <property type="project" value="TreeGrafter"/>
</dbReference>
<dbReference type="AlphaFoldDB" id="A0AAV9P9N9"/>
<dbReference type="GO" id="GO:0000324">
    <property type="term" value="C:fungal-type vacuole"/>
    <property type="evidence" value="ECO:0007669"/>
    <property type="project" value="TreeGrafter"/>
</dbReference>
<accession>A0AAV9P9N9</accession>
<comment type="caution">
    <text evidence="6">The sequence shown here is derived from an EMBL/GenBank/DDBJ whole genome shotgun (WGS) entry which is preliminary data.</text>
</comment>
<dbReference type="Pfam" id="PF04479">
    <property type="entry name" value="RTA1"/>
    <property type="match status" value="1"/>
</dbReference>
<feature type="transmembrane region" description="Helical" evidence="5">
    <location>
        <begin position="64"/>
        <end position="85"/>
    </location>
</feature>
<sequence>MPVDPFANCNFSLNDTSTCTLDTCCLAQSSFLYIPTYGGNLFFTIFFALFVLPQLGLGWWYKTWGFGIAMAAGLILEVIGYASRLMLHDNPFDGNAFLIYLITLTIAPVFISAAIYLCLTRMMVLQGAHLARVQPRWIAIGFMTSDFISLLLQAIGGAIADTADDHDTSQVGIDIMIAGLFLQALSLAAFIAVFADFSWACRRGVLDMDPEKQRIRNSALFKLFTASLLLAAVVVLIRSIFRVVELWQGFEGELWNNETDFMILDGAMIAIAVICLTGMHPGFAFGRGMWVAANWTFKTRKDGAGYEMKGAERGMDSRSGIVSTEENS</sequence>
<feature type="transmembrane region" description="Helical" evidence="5">
    <location>
        <begin position="220"/>
        <end position="241"/>
    </location>
</feature>
<dbReference type="EMBL" id="JAVRRT010000010">
    <property type="protein sequence ID" value="KAK5168375.1"/>
    <property type="molecule type" value="Genomic_DNA"/>
</dbReference>
<dbReference type="PANTHER" id="PTHR31465:SF9">
    <property type="entry name" value="SPHINGOID LONG-CHAIN BASE TRANSPORTER RSB1"/>
    <property type="match status" value="1"/>
</dbReference>
<feature type="transmembrane region" description="Helical" evidence="5">
    <location>
        <begin position="31"/>
        <end position="52"/>
    </location>
</feature>
<name>A0AAV9P9N9_9PEZI</name>
<feature type="transmembrane region" description="Helical" evidence="5">
    <location>
        <begin position="137"/>
        <end position="155"/>
    </location>
</feature>
<keyword evidence="3 5" id="KW-1133">Transmembrane helix</keyword>
<comment type="subcellular location">
    <subcellularLocation>
        <location evidence="1">Membrane</location>
        <topology evidence="1">Multi-pass membrane protein</topology>
    </subcellularLocation>
</comment>
<dbReference type="Proteomes" id="UP001337655">
    <property type="component" value="Unassembled WGS sequence"/>
</dbReference>
<proteinExistence type="predicted"/>
<evidence type="ECO:0000256" key="5">
    <source>
        <dbReference type="SAM" id="Phobius"/>
    </source>
</evidence>
<gene>
    <name evidence="6" type="primary">RSB1</name>
    <name evidence="6" type="ORF">LTR77_006945</name>
</gene>
<dbReference type="RefSeq" id="XP_064657985.1">
    <property type="nucleotide sequence ID" value="XM_064804184.1"/>
</dbReference>
<evidence type="ECO:0000256" key="4">
    <source>
        <dbReference type="ARBA" id="ARBA00023136"/>
    </source>
</evidence>
<evidence type="ECO:0000313" key="6">
    <source>
        <dbReference type="EMBL" id="KAK5168375.1"/>
    </source>
</evidence>
<keyword evidence="4 5" id="KW-0472">Membrane</keyword>
<reference evidence="6 7" key="1">
    <citation type="submission" date="2023-08" db="EMBL/GenBank/DDBJ databases">
        <title>Black Yeasts Isolated from many extreme environments.</title>
        <authorList>
            <person name="Coleine C."/>
            <person name="Stajich J.E."/>
            <person name="Selbmann L."/>
        </authorList>
    </citation>
    <scope>NUCLEOTIDE SEQUENCE [LARGE SCALE GENOMIC DNA]</scope>
    <source>
        <strain evidence="6 7">CCFEE 5935</strain>
    </source>
</reference>
<evidence type="ECO:0000313" key="7">
    <source>
        <dbReference type="Proteomes" id="UP001337655"/>
    </source>
</evidence>
<evidence type="ECO:0000256" key="3">
    <source>
        <dbReference type="ARBA" id="ARBA00022989"/>
    </source>
</evidence>